<evidence type="ECO:0000256" key="1">
    <source>
        <dbReference type="SAM" id="Phobius"/>
    </source>
</evidence>
<keyword evidence="1" id="KW-1133">Transmembrane helix</keyword>
<dbReference type="EMBL" id="JACJQU010000031">
    <property type="protein sequence ID" value="MBD2296810.1"/>
    <property type="molecule type" value="Genomic_DNA"/>
</dbReference>
<evidence type="ECO:0000313" key="2">
    <source>
        <dbReference type="EMBL" id="MBD2296810.1"/>
    </source>
</evidence>
<organism evidence="2 3">
    <name type="scientific">Anabaena sphaerica FACHB-251</name>
    <dbReference type="NCBI Taxonomy" id="2692883"/>
    <lineage>
        <taxon>Bacteria</taxon>
        <taxon>Bacillati</taxon>
        <taxon>Cyanobacteriota</taxon>
        <taxon>Cyanophyceae</taxon>
        <taxon>Nostocales</taxon>
        <taxon>Nostocaceae</taxon>
        <taxon>Anabaena</taxon>
    </lineage>
</organism>
<keyword evidence="3" id="KW-1185">Reference proteome</keyword>
<protein>
    <submittedName>
        <fullName evidence="2">Uncharacterized protein</fullName>
    </submittedName>
</protein>
<comment type="caution">
    <text evidence="2">The sequence shown here is derived from an EMBL/GenBank/DDBJ whole genome shotgun (WGS) entry which is preliminary data.</text>
</comment>
<feature type="transmembrane region" description="Helical" evidence="1">
    <location>
        <begin position="53"/>
        <end position="75"/>
    </location>
</feature>
<dbReference type="AlphaFoldDB" id="A0A927A4Q5"/>
<feature type="transmembrane region" description="Helical" evidence="1">
    <location>
        <begin position="122"/>
        <end position="140"/>
    </location>
</feature>
<keyword evidence="1" id="KW-0472">Membrane</keyword>
<proteinExistence type="predicted"/>
<dbReference type="RefSeq" id="WP_190564928.1">
    <property type="nucleotide sequence ID" value="NZ_JACJQU010000031.1"/>
</dbReference>
<feature type="transmembrane region" description="Helical" evidence="1">
    <location>
        <begin position="87"/>
        <end position="110"/>
    </location>
</feature>
<dbReference type="Proteomes" id="UP000662185">
    <property type="component" value="Unassembled WGS sequence"/>
</dbReference>
<name>A0A927A4Q5_9NOST</name>
<reference evidence="3" key="1">
    <citation type="journal article" date="2020" name="ISME J.">
        <title>Comparative genomics reveals insights into cyanobacterial evolution and habitat adaptation.</title>
        <authorList>
            <person name="Chen M.Y."/>
            <person name="Teng W.K."/>
            <person name="Zhao L."/>
            <person name="Hu C.X."/>
            <person name="Zhou Y.K."/>
            <person name="Han B.P."/>
            <person name="Song L.R."/>
            <person name="Shu W.S."/>
        </authorList>
    </citation>
    <scope>NUCLEOTIDE SEQUENCE [LARGE SCALE GENOMIC DNA]</scope>
    <source>
        <strain evidence="3">FACHB-251</strain>
    </source>
</reference>
<feature type="transmembrane region" description="Helical" evidence="1">
    <location>
        <begin position="12"/>
        <end position="33"/>
    </location>
</feature>
<accession>A0A927A4Q5</accession>
<sequence>MSLQQYKKNGYLAAGIGSVIGAALLIYPGHFLGIGYVKMFMPNATLDGLFPPFIGFIFGWWFGEVLGCWLTLRLLRYRRAARTAKLLAMMTPVGIFFWMLFYGIAINWIAMVFSQSISLVNLRYITMPLTIAFVAIALALKARYLAQQNTSNF</sequence>
<gene>
    <name evidence="2" type="ORF">H6G06_25850</name>
</gene>
<evidence type="ECO:0000313" key="3">
    <source>
        <dbReference type="Proteomes" id="UP000662185"/>
    </source>
</evidence>
<keyword evidence="1" id="KW-0812">Transmembrane</keyword>